<accession>A0AAN7YSZ8</accession>
<dbReference type="PANTHER" id="PTHR31378">
    <property type="entry name" value="EGF-LIKE DOMAIN-CONTAINING PROTEIN-RELATED-RELATED"/>
    <property type="match status" value="1"/>
</dbReference>
<dbReference type="InterPro" id="IPR057709">
    <property type="entry name" value="DUF7949"/>
</dbReference>
<feature type="signal peptide" evidence="2">
    <location>
        <begin position="1"/>
        <end position="22"/>
    </location>
</feature>
<dbReference type="Pfam" id="PF23033">
    <property type="entry name" value="DUF7034"/>
    <property type="match status" value="1"/>
</dbReference>
<dbReference type="InterPro" id="IPR000742">
    <property type="entry name" value="EGF"/>
</dbReference>
<evidence type="ECO:0000256" key="1">
    <source>
        <dbReference type="SAM" id="Phobius"/>
    </source>
</evidence>
<keyword evidence="1" id="KW-0812">Transmembrane</keyword>
<dbReference type="PROSITE" id="PS00022">
    <property type="entry name" value="EGF_1"/>
    <property type="match status" value="1"/>
</dbReference>
<organism evidence="5 6">
    <name type="scientific">Dictyostelium firmibasis</name>
    <dbReference type="NCBI Taxonomy" id="79012"/>
    <lineage>
        <taxon>Eukaryota</taxon>
        <taxon>Amoebozoa</taxon>
        <taxon>Evosea</taxon>
        <taxon>Eumycetozoa</taxon>
        <taxon>Dictyostelia</taxon>
        <taxon>Dictyosteliales</taxon>
        <taxon>Dictyosteliaceae</taxon>
        <taxon>Dictyostelium</taxon>
    </lineage>
</organism>
<evidence type="ECO:0000259" key="4">
    <source>
        <dbReference type="PROSITE" id="PS01186"/>
    </source>
</evidence>
<name>A0AAN7YSZ8_9MYCE</name>
<comment type="caution">
    <text evidence="5">The sequence shown here is derived from an EMBL/GenBank/DDBJ whole genome shotgun (WGS) entry which is preliminary data.</text>
</comment>
<feature type="chain" id="PRO_5042971084" description="EGF-like domain-containing protein" evidence="2">
    <location>
        <begin position="23"/>
        <end position="2221"/>
    </location>
</feature>
<keyword evidence="6" id="KW-1185">Reference proteome</keyword>
<protein>
    <recommendedName>
        <fullName evidence="3 4">EGF-like domain-containing protein</fullName>
    </recommendedName>
</protein>
<dbReference type="InterPro" id="IPR029058">
    <property type="entry name" value="AB_hydrolase_fold"/>
</dbReference>
<proteinExistence type="predicted"/>
<dbReference type="InterPro" id="IPR055463">
    <property type="entry name" value="DUF7035"/>
</dbReference>
<dbReference type="Proteomes" id="UP001344447">
    <property type="component" value="Unassembled WGS sequence"/>
</dbReference>
<evidence type="ECO:0000313" key="6">
    <source>
        <dbReference type="Proteomes" id="UP001344447"/>
    </source>
</evidence>
<reference evidence="5 6" key="1">
    <citation type="submission" date="2023-11" db="EMBL/GenBank/DDBJ databases">
        <title>Dfirmibasis_genome.</title>
        <authorList>
            <person name="Edelbroek B."/>
            <person name="Kjellin J."/>
            <person name="Jerlstrom-Hultqvist J."/>
            <person name="Soderbom F."/>
        </authorList>
    </citation>
    <scope>NUCLEOTIDE SEQUENCE [LARGE SCALE GENOMIC DNA]</scope>
    <source>
        <strain evidence="5 6">TNS-C-14</strain>
    </source>
</reference>
<keyword evidence="1" id="KW-0472">Membrane</keyword>
<dbReference type="PANTHER" id="PTHR31378:SF29">
    <property type="entry name" value="EGF-LIKE DOMAIN-CONTAINING PROTEIN-RELATED"/>
    <property type="match status" value="1"/>
</dbReference>
<evidence type="ECO:0000259" key="3">
    <source>
        <dbReference type="PROSITE" id="PS00022"/>
    </source>
</evidence>
<feature type="domain" description="EGF-like" evidence="3 4">
    <location>
        <begin position="1907"/>
        <end position="1918"/>
    </location>
</feature>
<feature type="transmembrane region" description="Helical" evidence="1">
    <location>
        <begin position="2179"/>
        <end position="2200"/>
    </location>
</feature>
<gene>
    <name evidence="5" type="ORF">RB653_005468</name>
</gene>
<sequence>MKLLLLHLFYLSIILISNIVYCENYYLTEWDILAPFPSAPREDVDVLNCYGGIDNIPIGDNSTYISELINGARVGWSHYSTNTDGMVNLNFSSDVNWDLINNWAGSSGTYFSGWGISTFSLDSSQTILVTCSGIAKFWVDSTVMQGDSYGLGLQYNSIELGNGIHTLKARIIGSETASYQCEIITTKQNQSIFIVSENTIVPDIVDNEFTSPYISIAVLNILNQPIDGVSLEPLTDEFQVSLIQSPLSQTENNFIGSGQLIPINFIVKTSNGSGYIDCPAGTTYAFSMMVYGYLNSYDSSLMEKGELITLNFTCKSFGEAYTFTFQDYDLSIQYADAIPPNDVEGGVSPTPVLFALHGAGVNAKSGAWTNAFQVQNYTWILLPTNRANYGFDWEEGGIKNALMALDYLCNSLPGVANHLKSKYQCDPYQLQVLGHSMGGHGSEHFATAISPDRVISLSIAAGWIDMKLYSPNFLRVGYSWSHPMIRYILDSVVSQNDADFHSPHLINIPIIIRMGSDDDNVPPFHGRRLLRLYDQLTHNTSIGLISEIPGEGHWFNGVVDDAIMQAFLSKYSLSGIPLLPDRFLINCLNPGSFQGKGGISIQQAIKNFRVSKISVDKTNSLSTGVWSLSTENVKRFGFNSFNEQPNQVIIDGQKFNYIKFPSHYCTDGSKVKKVTKKGGRAITSSGVVWSICNDNDWMWSERSPLNSGPMVQILDYPILIVYGTIGSEEQTNQRQQSAVYLSNVLMYQMRYSINVLEDTQFTEDLFNTYNVIFMGGPQTNKAVYSIQSVLPSPIGFHGTSDNITFSINDDSMFSGPSIGLLFLSSCYSSELIMKITPKERYTQVRQGCMLTVIEGTDSIGFQNSLFNFPTKSSFPMPDFMILGPNFGYQGVSGANALGFWDNNWQLSDLSYFAHDDSFYAIGGICEFDVSMIATEKNGLDKVTWVNLNLSANTTYSNIYSVYHNETSQVVFTHVICQTRGCEITVRADSTDGKWLYISTSPVCLEIPSDFTIEKISNYSYNYFRSSYSCYVNVRGLVDDISYIPKLSTSDEGFKVIMSFENGTYKLTFTGVPLGIAPIWYFQYIDGSITFNISSPFNSSISYENYTVIQYVDSIDHIMNYRFDYPQYWINIKPKERYPYIKLIGSYFNPKIVSNNDDGSPNYFLNLRMTNPGYIATKLSLQNYSEVYQIIKNFQCMYEGFYINSIGFDQFNTTINDNGNYLISLIYNFENFTSRDEIGYEWTGGRSFFESFPFGFSSGNNTKFSLDISLLKMNNFSNFNYQFLCGGLSYSFDNFVVQDLDKPPIITQFNILDTFTNDNNKVLFRLNYSTPTGISKIELKRFNDFNYALKESFVYTSTDFKIVSGDLKNGVLEFIYNYALLKNDYITLIIYDINSNFTTLQQNNYYQSFLDTFSFPQLYQHDFEFRVDSISNISFIFNNVNLTNAHGYNIMYLETYNTPLLFDPCLQIMPQWDNITINGEWINSRYEFKFYMPPNIVPGAFEYVLKTPSLRTILNTELPDEYQLNVISDHIDLMGPIVTTMNKNPNTGVASINNESYNISWTITINDYNGYDKGYVIVIGSIDNILYNVSIVSPSNYPNDFTYQLNITLNNKTCISQTYSIAEMVLYDRYGLNSTFYINKGEDYTPNINPLYKIQDRSLYSIETVCPGGSFIQPTFKSFDFSPKSIDVGSSNRNVTFTYGIGIGDGIKEHPYVYLTSVTLQILKCTDIITTQINSTYNEYKCTLTIPYAFGLPQDIMVNLYGLIGFGSYFGYSSYTLQQLGYPFLIKANFTIMSTNSGVITGASSISTEGGSLYIYGRFPNTEFNVEFSQGYSLKPSKKSGLIIKVDGVKPSNVPFTIKINNTNSKSNLYEITPYKIEYFKTILTSKCKGTPICGGPTHGTCNDVLGCICNSPWVGVDCNSKVIIIPQPVFNTSSPTIVLNDTTSSDNSGTYIKAEINVVSIREIDFNNKVLHMYSFDKWVYNSINLNFSTYSSNIVNKNGSTTPISVNIEYFENQKTIQFAGQEIEMKPSSLKYTINIGQYPFSTRLSQLQLVISATAMAKLDSDSCSNKEFDNTTSTNLDYVKLSLSGRSLYGRFIRRALVDYTPITISNELLDQSLGSISDSHTSQSFIGINIPIYNKNVVIDPDFSLIINSNPTTNENSICSKSSKISSRLTTAQLAGIVVGSVGFVAIVLAAIVTIRRKRALKREMKIFGKKLQAIS</sequence>
<evidence type="ECO:0000256" key="2">
    <source>
        <dbReference type="SAM" id="SignalP"/>
    </source>
</evidence>
<keyword evidence="2" id="KW-0732">Signal</keyword>
<dbReference type="EMBL" id="JAVFKY010000001">
    <property type="protein sequence ID" value="KAK5583864.1"/>
    <property type="molecule type" value="Genomic_DNA"/>
</dbReference>
<dbReference type="Pfam" id="PF23034">
    <property type="entry name" value="DUF7035"/>
    <property type="match status" value="1"/>
</dbReference>
<dbReference type="Pfam" id="PF22933">
    <property type="entry name" value="ComC_SSD"/>
    <property type="match status" value="1"/>
</dbReference>
<keyword evidence="1" id="KW-1133">Transmembrane helix</keyword>
<dbReference type="Gene3D" id="3.40.50.1820">
    <property type="entry name" value="alpha/beta hydrolase"/>
    <property type="match status" value="1"/>
</dbReference>
<dbReference type="Pfam" id="PF25820">
    <property type="entry name" value="DUF7949"/>
    <property type="match status" value="1"/>
</dbReference>
<dbReference type="SUPFAM" id="SSF53474">
    <property type="entry name" value="alpha/beta-Hydrolases"/>
    <property type="match status" value="1"/>
</dbReference>
<evidence type="ECO:0000313" key="5">
    <source>
        <dbReference type="EMBL" id="KAK5583864.1"/>
    </source>
</evidence>
<dbReference type="PROSITE" id="PS01186">
    <property type="entry name" value="EGF_2"/>
    <property type="match status" value="1"/>
</dbReference>
<dbReference type="InterPro" id="IPR055462">
    <property type="entry name" value="DUF7034"/>
</dbReference>
<dbReference type="InterPro" id="IPR054484">
    <property type="entry name" value="ComC_SSD"/>
</dbReference>